<evidence type="ECO:0000256" key="5">
    <source>
        <dbReference type="ARBA" id="ARBA00023002"/>
    </source>
</evidence>
<organism evidence="13 14">
    <name type="scientific">Deinococcus metalli</name>
    <dbReference type="NCBI Taxonomy" id="1141878"/>
    <lineage>
        <taxon>Bacteria</taxon>
        <taxon>Thermotogati</taxon>
        <taxon>Deinococcota</taxon>
        <taxon>Deinococci</taxon>
        <taxon>Deinococcales</taxon>
        <taxon>Deinococcaceae</taxon>
        <taxon>Deinococcus</taxon>
    </lineage>
</organism>
<evidence type="ECO:0000259" key="11">
    <source>
        <dbReference type="PROSITE" id="PS51352"/>
    </source>
</evidence>
<accession>A0A7W8KCZ5</accession>
<evidence type="ECO:0000256" key="4">
    <source>
        <dbReference type="ARBA" id="ARBA00022862"/>
    </source>
</evidence>
<dbReference type="Proteomes" id="UP000619376">
    <property type="component" value="Unassembled WGS sequence"/>
</dbReference>
<name>A0A7W8KCZ5_9DEIO</name>
<dbReference type="PANTHER" id="PTHR42801">
    <property type="entry name" value="THIOREDOXIN-DEPENDENT PEROXIDE REDUCTASE"/>
    <property type="match status" value="1"/>
</dbReference>
<keyword evidence="7" id="KW-0676">Redox-active center</keyword>
<evidence type="ECO:0000313" key="14">
    <source>
        <dbReference type="Proteomes" id="UP000539473"/>
    </source>
</evidence>
<evidence type="ECO:0000313" key="15">
    <source>
        <dbReference type="Proteomes" id="UP000619376"/>
    </source>
</evidence>
<evidence type="ECO:0000256" key="6">
    <source>
        <dbReference type="ARBA" id="ARBA00023157"/>
    </source>
</evidence>
<evidence type="ECO:0000256" key="2">
    <source>
        <dbReference type="ARBA" id="ARBA00013017"/>
    </source>
</evidence>
<evidence type="ECO:0000256" key="1">
    <source>
        <dbReference type="ARBA" id="ARBA00003330"/>
    </source>
</evidence>
<dbReference type="RefSeq" id="WP_184108967.1">
    <property type="nucleotide sequence ID" value="NZ_BNAJ01000001.1"/>
</dbReference>
<proteinExistence type="inferred from homology"/>
<evidence type="ECO:0000256" key="3">
    <source>
        <dbReference type="ARBA" id="ARBA00022559"/>
    </source>
</evidence>
<evidence type="ECO:0000256" key="7">
    <source>
        <dbReference type="ARBA" id="ARBA00023284"/>
    </source>
</evidence>
<dbReference type="EMBL" id="JACHFK010000001">
    <property type="protein sequence ID" value="MBB5374761.1"/>
    <property type="molecule type" value="Genomic_DNA"/>
</dbReference>
<evidence type="ECO:0000256" key="10">
    <source>
        <dbReference type="ARBA" id="ARBA00049091"/>
    </source>
</evidence>
<keyword evidence="3 13" id="KW-0575">Peroxidase</keyword>
<protein>
    <recommendedName>
        <fullName evidence="2">thioredoxin-dependent peroxiredoxin</fullName>
        <ecNumber evidence="2">1.11.1.24</ecNumber>
    </recommendedName>
    <alternativeName>
        <fullName evidence="8">Thioredoxin peroxidase</fullName>
    </alternativeName>
</protein>
<dbReference type="GO" id="GO:0005737">
    <property type="term" value="C:cytoplasm"/>
    <property type="evidence" value="ECO:0007669"/>
    <property type="project" value="TreeGrafter"/>
</dbReference>
<dbReference type="AlphaFoldDB" id="A0A7W8KCZ5"/>
<reference evidence="15" key="2">
    <citation type="journal article" date="2019" name="Int. J. Syst. Evol. Microbiol.">
        <title>The Global Catalogue of Microorganisms (GCM) 10K type strain sequencing project: providing services to taxonomists for standard genome sequencing and annotation.</title>
        <authorList>
            <consortium name="The Broad Institute Genomics Platform"/>
            <consortium name="The Broad Institute Genome Sequencing Center for Infectious Disease"/>
            <person name="Wu L."/>
            <person name="Ma J."/>
        </authorList>
    </citation>
    <scope>NUCLEOTIDE SEQUENCE [LARGE SCALE GENOMIC DNA]</scope>
    <source>
        <strain evidence="15">CGMCC 1.18437</strain>
    </source>
</reference>
<evidence type="ECO:0000313" key="13">
    <source>
        <dbReference type="EMBL" id="MBB5374761.1"/>
    </source>
</evidence>
<dbReference type="GO" id="GO:0045454">
    <property type="term" value="P:cell redox homeostasis"/>
    <property type="evidence" value="ECO:0007669"/>
    <property type="project" value="TreeGrafter"/>
</dbReference>
<dbReference type="Pfam" id="PF00578">
    <property type="entry name" value="AhpC-TSA"/>
    <property type="match status" value="1"/>
</dbReference>
<dbReference type="PANTHER" id="PTHR42801:SF4">
    <property type="entry name" value="AHPC_TSA FAMILY PROTEIN"/>
    <property type="match status" value="1"/>
</dbReference>
<keyword evidence="5 13" id="KW-0560">Oxidoreductase</keyword>
<reference evidence="12" key="4">
    <citation type="submission" date="2024-05" db="EMBL/GenBank/DDBJ databases">
        <authorList>
            <person name="Sun Q."/>
            <person name="Zhou Y."/>
        </authorList>
    </citation>
    <scope>NUCLEOTIDE SEQUENCE</scope>
    <source>
        <strain evidence="12">CGMCC 1.18437</strain>
    </source>
</reference>
<reference evidence="12" key="1">
    <citation type="journal article" date="2014" name="Int. J. Syst. Evol. Microbiol.">
        <title>Complete genome of a new Firmicutes species belonging to the dominant human colonic microbiota ('Ruminococcus bicirculans') reveals two chromosomes and a selective capacity to utilize plant glucans.</title>
        <authorList>
            <consortium name="NISC Comparative Sequencing Program"/>
            <person name="Wegmann U."/>
            <person name="Louis P."/>
            <person name="Goesmann A."/>
            <person name="Henrissat B."/>
            <person name="Duncan S.H."/>
            <person name="Flint H.J."/>
        </authorList>
    </citation>
    <scope>NUCLEOTIDE SEQUENCE</scope>
    <source>
        <strain evidence="12">CGMCC 1.18437</strain>
    </source>
</reference>
<comment type="similarity">
    <text evidence="9">Belongs to the peroxiredoxin family. BCP/PrxQ subfamily.</text>
</comment>
<dbReference type="GO" id="GO:0008379">
    <property type="term" value="F:thioredoxin peroxidase activity"/>
    <property type="evidence" value="ECO:0007669"/>
    <property type="project" value="TreeGrafter"/>
</dbReference>
<sequence>MTVQQGETVPAFTAVQASGAPYAPAPGRWRVLFFFPKTTTTHCQLQARRYQRVYDQFQALGVDVVGINGDPRQDQLAFRDLCVLGYPLLDDGEQVLSTLFGVLGEPWPDETVRRPRRDTFLLDPDNVVVRHWRDVDPAQDADTVLAEVRQLRT</sequence>
<dbReference type="InterPro" id="IPR036249">
    <property type="entry name" value="Thioredoxin-like_sf"/>
</dbReference>
<keyword evidence="6" id="KW-1015">Disulfide bond</keyword>
<keyword evidence="15" id="KW-1185">Reference proteome</keyword>
<keyword evidence="4" id="KW-0049">Antioxidant</keyword>
<evidence type="ECO:0000256" key="9">
    <source>
        <dbReference type="ARBA" id="ARBA00038489"/>
    </source>
</evidence>
<dbReference type="InterPro" id="IPR013766">
    <property type="entry name" value="Thioredoxin_domain"/>
</dbReference>
<evidence type="ECO:0000256" key="8">
    <source>
        <dbReference type="ARBA" id="ARBA00032824"/>
    </source>
</evidence>
<reference evidence="13 14" key="3">
    <citation type="submission" date="2020-08" db="EMBL/GenBank/DDBJ databases">
        <title>Genomic Encyclopedia of Type Strains, Phase IV (KMG-IV): sequencing the most valuable type-strain genomes for metagenomic binning, comparative biology and taxonomic classification.</title>
        <authorList>
            <person name="Goeker M."/>
        </authorList>
    </citation>
    <scope>NUCLEOTIDE SEQUENCE [LARGE SCALE GENOMIC DNA]</scope>
    <source>
        <strain evidence="13 14">DSM 27521</strain>
    </source>
</reference>
<comment type="caution">
    <text evidence="13">The sequence shown here is derived from an EMBL/GenBank/DDBJ whole genome shotgun (WGS) entry which is preliminary data.</text>
</comment>
<dbReference type="Proteomes" id="UP000539473">
    <property type="component" value="Unassembled WGS sequence"/>
</dbReference>
<dbReference type="InterPro" id="IPR050924">
    <property type="entry name" value="Peroxiredoxin_BCP/PrxQ"/>
</dbReference>
<dbReference type="EC" id="1.11.1.24" evidence="2"/>
<dbReference type="GO" id="GO:0034599">
    <property type="term" value="P:cellular response to oxidative stress"/>
    <property type="evidence" value="ECO:0007669"/>
    <property type="project" value="TreeGrafter"/>
</dbReference>
<dbReference type="SUPFAM" id="SSF52833">
    <property type="entry name" value="Thioredoxin-like"/>
    <property type="match status" value="1"/>
</dbReference>
<dbReference type="CDD" id="cd03017">
    <property type="entry name" value="PRX_BCP"/>
    <property type="match status" value="1"/>
</dbReference>
<comment type="catalytic activity">
    <reaction evidence="10">
        <text>a hydroperoxide + [thioredoxin]-dithiol = an alcohol + [thioredoxin]-disulfide + H2O</text>
        <dbReference type="Rhea" id="RHEA:62620"/>
        <dbReference type="Rhea" id="RHEA-COMP:10698"/>
        <dbReference type="Rhea" id="RHEA-COMP:10700"/>
        <dbReference type="ChEBI" id="CHEBI:15377"/>
        <dbReference type="ChEBI" id="CHEBI:29950"/>
        <dbReference type="ChEBI" id="CHEBI:30879"/>
        <dbReference type="ChEBI" id="CHEBI:35924"/>
        <dbReference type="ChEBI" id="CHEBI:50058"/>
        <dbReference type="EC" id="1.11.1.24"/>
    </reaction>
</comment>
<evidence type="ECO:0000313" key="12">
    <source>
        <dbReference type="EMBL" id="GHF33913.1"/>
    </source>
</evidence>
<dbReference type="InterPro" id="IPR000866">
    <property type="entry name" value="AhpC/TSA"/>
</dbReference>
<feature type="domain" description="Thioredoxin" evidence="11">
    <location>
        <begin position="3"/>
        <end position="153"/>
    </location>
</feature>
<dbReference type="PROSITE" id="PS51352">
    <property type="entry name" value="THIOREDOXIN_2"/>
    <property type="match status" value="1"/>
</dbReference>
<dbReference type="Gene3D" id="3.40.30.10">
    <property type="entry name" value="Glutaredoxin"/>
    <property type="match status" value="1"/>
</dbReference>
<gene>
    <name evidence="12" type="ORF">GCM10017781_08380</name>
    <name evidence="13" type="ORF">HNQ07_000205</name>
</gene>
<dbReference type="EMBL" id="BNAJ01000001">
    <property type="protein sequence ID" value="GHF33913.1"/>
    <property type="molecule type" value="Genomic_DNA"/>
</dbReference>
<comment type="function">
    <text evidence="1">Thiol-specific peroxidase that catalyzes the reduction of hydrogen peroxide and organic hydroperoxides to water and alcohols, respectively. Plays a role in cell protection against oxidative stress by detoxifying peroxides and as sensor of hydrogen peroxide-mediated signaling events.</text>
</comment>